<accession>A0A807LCK8</accession>
<dbReference type="GO" id="GO:0016651">
    <property type="term" value="F:oxidoreductase activity, acting on NAD(P)H"/>
    <property type="evidence" value="ECO:0007669"/>
    <property type="project" value="TreeGrafter"/>
</dbReference>
<name>A0A807LCK8_9ENTR</name>
<keyword evidence="11" id="KW-1185">Reference proteome</keyword>
<evidence type="ECO:0000256" key="6">
    <source>
        <dbReference type="ARBA" id="ARBA00023002"/>
    </source>
</evidence>
<proteinExistence type="predicted"/>
<protein>
    <submittedName>
        <fullName evidence="10">Pyridine nucleotide-disulfide oxidoreductase</fullName>
    </submittedName>
</protein>
<keyword evidence="3" id="KW-0001">2Fe-2S</keyword>
<evidence type="ECO:0000256" key="1">
    <source>
        <dbReference type="ARBA" id="ARBA00001974"/>
    </source>
</evidence>
<dbReference type="SUPFAM" id="SSF55424">
    <property type="entry name" value="FAD/NAD-linked reductases, dimerisation (C-terminal) domain"/>
    <property type="match status" value="1"/>
</dbReference>
<dbReference type="AlphaFoldDB" id="A0A807LCK8"/>
<dbReference type="GO" id="GO:0005737">
    <property type="term" value="C:cytoplasm"/>
    <property type="evidence" value="ECO:0007669"/>
    <property type="project" value="TreeGrafter"/>
</dbReference>
<dbReference type="InterPro" id="IPR023753">
    <property type="entry name" value="FAD/NAD-binding_dom"/>
</dbReference>
<organism evidence="10 11">
    <name type="scientific">Kosakonia cowanii JCM 10956 = DSM 18146</name>
    <dbReference type="NCBI Taxonomy" id="1300165"/>
    <lineage>
        <taxon>Bacteria</taxon>
        <taxon>Pseudomonadati</taxon>
        <taxon>Pseudomonadota</taxon>
        <taxon>Gammaproteobacteria</taxon>
        <taxon>Enterobacterales</taxon>
        <taxon>Enterobacteriaceae</taxon>
        <taxon>Kosakonia</taxon>
    </lineage>
</organism>
<evidence type="ECO:0000256" key="2">
    <source>
        <dbReference type="ARBA" id="ARBA00022630"/>
    </source>
</evidence>
<dbReference type="Gene3D" id="2.102.10.10">
    <property type="entry name" value="Rieske [2Fe-2S] iron-sulphur domain"/>
    <property type="match status" value="1"/>
</dbReference>
<evidence type="ECO:0000259" key="9">
    <source>
        <dbReference type="PROSITE" id="PS51296"/>
    </source>
</evidence>
<dbReference type="InterPro" id="IPR036922">
    <property type="entry name" value="Rieske_2Fe-2S_sf"/>
</dbReference>
<dbReference type="Gene3D" id="3.30.390.30">
    <property type="match status" value="1"/>
</dbReference>
<evidence type="ECO:0000256" key="3">
    <source>
        <dbReference type="ARBA" id="ARBA00022714"/>
    </source>
</evidence>
<sequence>MNYQYVTDLNDLPENQPVKFDVDGTSLILIRTLTQVRAFQSRCPHAGAPLEQGAVCDGRLVCPWHKANFDITNGEWCEPLALQNLKQYPVHIEQNRVLVNPRPLSPTTHNTIRGDGPQTVVILGTGAAGSSAAVTLRDAGFNGHLMLIDKESEAPYDRTALSKFVPSGKMKISEVPQLLDKAFYAQPGVENIDQEVTTLDAEAHQLTLADGREITFDKLLLATGGRPVWPEISGNQLAGVHVLRDIHQAQTLLSEVEDEQQLVIVGNSFIAMELAAALRNQDVDVTVLSRHALPFVPQFGEEIGRHFMQLHKQNGVKFVTGEPAELQGDKHVQRVALKDGRTIPAHVVVFATGVEPSTDLVGDLPHEEDGSLTVDEYLRAAPDIWAVGDIATYPAPEGPRRIEHWRVAQQQGRIAALNMLGESQPFDRVPFFWTTHFGTRFEYLGYAREWDSMKMLGSFENKRFAVLYGQEGMLKAVLSCGENTATAELVLKMQEPLTMRAASELLS</sequence>
<dbReference type="PRINTS" id="PR00411">
    <property type="entry name" value="PNDRDTASEI"/>
</dbReference>
<dbReference type="RefSeq" id="WP_054804566.1">
    <property type="nucleotide sequence ID" value="NZ_CP019445.1"/>
</dbReference>
<evidence type="ECO:0000256" key="7">
    <source>
        <dbReference type="ARBA" id="ARBA00023004"/>
    </source>
</evidence>
<keyword evidence="5" id="KW-0274">FAD</keyword>
<dbReference type="InterPro" id="IPR016156">
    <property type="entry name" value="FAD/NAD-linked_Rdtase_dimer_sf"/>
</dbReference>
<keyword evidence="4" id="KW-0479">Metal-binding</keyword>
<evidence type="ECO:0000256" key="4">
    <source>
        <dbReference type="ARBA" id="ARBA00022723"/>
    </source>
</evidence>
<dbReference type="PANTHER" id="PTHR43557:SF2">
    <property type="entry name" value="RIESKE DOMAIN-CONTAINING PROTEIN-RELATED"/>
    <property type="match status" value="1"/>
</dbReference>
<keyword evidence="2" id="KW-0285">Flavoprotein</keyword>
<evidence type="ECO:0000313" key="11">
    <source>
        <dbReference type="Proteomes" id="UP000187148"/>
    </source>
</evidence>
<dbReference type="InterPro" id="IPR050446">
    <property type="entry name" value="FAD-oxidoreductase/Apoptosis"/>
</dbReference>
<gene>
    <name evidence="10" type="ORF">BWI95_10735</name>
</gene>
<dbReference type="GO" id="GO:0051537">
    <property type="term" value="F:2 iron, 2 sulfur cluster binding"/>
    <property type="evidence" value="ECO:0007669"/>
    <property type="project" value="UniProtKB-KW"/>
</dbReference>
<reference evidence="10 11" key="1">
    <citation type="submission" date="2017-01" db="EMBL/GenBank/DDBJ databases">
        <authorList>
            <person name="Cao J.-M."/>
        </authorList>
    </citation>
    <scope>NUCLEOTIDE SEQUENCE [LARGE SCALE GENOMIC DNA]</scope>
    <source>
        <strain evidence="10 11">888-76</strain>
    </source>
</reference>
<dbReference type="PANTHER" id="PTHR43557">
    <property type="entry name" value="APOPTOSIS-INDUCING FACTOR 1"/>
    <property type="match status" value="1"/>
</dbReference>
<dbReference type="Gene3D" id="3.50.50.60">
    <property type="entry name" value="FAD/NAD(P)-binding domain"/>
    <property type="match status" value="2"/>
</dbReference>
<dbReference type="Pfam" id="PF00355">
    <property type="entry name" value="Rieske"/>
    <property type="match status" value="1"/>
</dbReference>
<dbReference type="Pfam" id="PF07992">
    <property type="entry name" value="Pyr_redox_2"/>
    <property type="match status" value="1"/>
</dbReference>
<evidence type="ECO:0000313" key="10">
    <source>
        <dbReference type="EMBL" id="APZ05484.1"/>
    </source>
</evidence>
<dbReference type="InterPro" id="IPR017941">
    <property type="entry name" value="Rieske_2Fe-2S"/>
</dbReference>
<keyword evidence="6" id="KW-0560">Oxidoreductase</keyword>
<dbReference type="PROSITE" id="PS51296">
    <property type="entry name" value="RIESKE"/>
    <property type="match status" value="1"/>
</dbReference>
<comment type="cofactor">
    <cofactor evidence="1">
        <name>FAD</name>
        <dbReference type="ChEBI" id="CHEBI:57692"/>
    </cofactor>
</comment>
<dbReference type="KEGG" id="kco:BWI95_10735"/>
<evidence type="ECO:0000256" key="8">
    <source>
        <dbReference type="ARBA" id="ARBA00023014"/>
    </source>
</evidence>
<dbReference type="GO" id="GO:0046872">
    <property type="term" value="F:metal ion binding"/>
    <property type="evidence" value="ECO:0007669"/>
    <property type="project" value="UniProtKB-KW"/>
</dbReference>
<dbReference type="SUPFAM" id="SSF51905">
    <property type="entry name" value="FAD/NAD(P)-binding domain"/>
    <property type="match status" value="1"/>
</dbReference>
<keyword evidence="7" id="KW-0408">Iron</keyword>
<dbReference type="EMBL" id="CP019445">
    <property type="protein sequence ID" value="APZ05484.1"/>
    <property type="molecule type" value="Genomic_DNA"/>
</dbReference>
<dbReference type="InterPro" id="IPR036188">
    <property type="entry name" value="FAD/NAD-bd_sf"/>
</dbReference>
<feature type="domain" description="Rieske" evidence="9">
    <location>
        <begin position="4"/>
        <end position="99"/>
    </location>
</feature>
<evidence type="ECO:0000256" key="5">
    <source>
        <dbReference type="ARBA" id="ARBA00022827"/>
    </source>
</evidence>
<dbReference type="Proteomes" id="UP000187148">
    <property type="component" value="Chromosome"/>
</dbReference>
<keyword evidence="8" id="KW-0411">Iron-sulfur</keyword>
<dbReference type="SUPFAM" id="SSF50022">
    <property type="entry name" value="ISP domain"/>
    <property type="match status" value="1"/>
</dbReference>
<dbReference type="PRINTS" id="PR00368">
    <property type="entry name" value="FADPNR"/>
</dbReference>